<evidence type="ECO:0000256" key="1">
    <source>
        <dbReference type="SAM" id="MobiDB-lite"/>
    </source>
</evidence>
<keyword evidence="3" id="KW-1185">Reference proteome</keyword>
<proteinExistence type="predicted"/>
<feature type="region of interest" description="Disordered" evidence="1">
    <location>
        <begin position="214"/>
        <end position="238"/>
    </location>
</feature>
<evidence type="ECO:0000313" key="2">
    <source>
        <dbReference type="EMBL" id="MBU8821949.1"/>
    </source>
</evidence>
<feature type="compositionally biased region" description="Acidic residues" evidence="1">
    <location>
        <begin position="214"/>
        <end position="230"/>
    </location>
</feature>
<dbReference type="RefSeq" id="WP_100516618.1">
    <property type="nucleotide sequence ID" value="NZ_JAHBOK010000002.1"/>
</dbReference>
<dbReference type="EMBL" id="JAHBOM010000002">
    <property type="protein sequence ID" value="MBU8821949.1"/>
    <property type="molecule type" value="Genomic_DNA"/>
</dbReference>
<accession>A0ABS6HJS8</accession>
<sequence length="425" mass="46276">MAADIVPVRLGLTKGDLYTLWAPRWRDAGDEWEAFLGKDEDLFAFETVADLVAFVRTNSDNDLTDHPAWEKLTEANAHKLDPAEDRRYDLVGVPEVVAEKPTEDSVEALRQTLAVAASIGSVCDLAAVNKFFNGNPVLSTIGGGLEAFSGRSGRKRWAEIEAVILRGWDGVVDAIDEIVAIPEDIDPAAVKKAEAELEEDAPEEDEDIAVEDEAADGEAAESDAGDDDTDVAPAAAPGGVLGGDEDFWLKVGIDPVRIMTGTGTHFTLRCYLDDQPVFLGRNGRISVFPSERTLARYLADEHDHDLSDLATYDDIRTAATDGSLRVEVTDENVYVLSGIADDIADGPEAIDRDQLELAVELLRDVSDYSEDKTVDETLGVDEPLGAFIAHVLDPDDHDAPEPPYAKAVEQWESLVRFVESRLRAE</sequence>
<reference evidence="2 3" key="1">
    <citation type="submission" date="2021-05" db="EMBL/GenBank/DDBJ databases">
        <title>Draft Genome Sequences of Clinical Respiratory Isolates of Mycobacterium goodii Recovered in Ireland.</title>
        <authorList>
            <person name="Flanagan P.R."/>
            <person name="Mok S."/>
            <person name="Roycroft E."/>
            <person name="Rogers T.R."/>
            <person name="Fitzgibbon M."/>
        </authorList>
    </citation>
    <scope>NUCLEOTIDE SEQUENCE [LARGE SCALE GENOMIC DNA]</scope>
    <source>
        <strain evidence="2 3">14IE55</strain>
    </source>
</reference>
<protein>
    <submittedName>
        <fullName evidence="2">Primosomal protein</fullName>
    </submittedName>
</protein>
<dbReference type="Proteomes" id="UP000696413">
    <property type="component" value="Unassembled WGS sequence"/>
</dbReference>
<name>A0ABS6HJS8_MYCGD</name>
<organism evidence="2 3">
    <name type="scientific">Mycolicibacterium goodii</name>
    <name type="common">Mycobacterium goodii</name>
    <dbReference type="NCBI Taxonomy" id="134601"/>
    <lineage>
        <taxon>Bacteria</taxon>
        <taxon>Bacillati</taxon>
        <taxon>Actinomycetota</taxon>
        <taxon>Actinomycetes</taxon>
        <taxon>Mycobacteriales</taxon>
        <taxon>Mycobacteriaceae</taxon>
        <taxon>Mycolicibacterium</taxon>
    </lineage>
</organism>
<evidence type="ECO:0000313" key="3">
    <source>
        <dbReference type="Proteomes" id="UP000696413"/>
    </source>
</evidence>
<comment type="caution">
    <text evidence="2">The sequence shown here is derived from an EMBL/GenBank/DDBJ whole genome shotgun (WGS) entry which is preliminary data.</text>
</comment>
<gene>
    <name evidence="2" type="ORF">KL859_03570</name>
</gene>